<feature type="transmembrane region" description="Helical" evidence="7">
    <location>
        <begin position="255"/>
        <end position="271"/>
    </location>
</feature>
<evidence type="ECO:0000256" key="1">
    <source>
        <dbReference type="ARBA" id="ARBA00004651"/>
    </source>
</evidence>
<dbReference type="PANTHER" id="PTHR40074:SF2">
    <property type="entry name" value="O-ACETYLTRANSFERASE WECH"/>
    <property type="match status" value="1"/>
</dbReference>
<keyword evidence="4 7" id="KW-0812">Transmembrane</keyword>
<keyword evidence="5 7" id="KW-1133">Transmembrane helix</keyword>
<evidence type="ECO:0000259" key="8">
    <source>
        <dbReference type="Pfam" id="PF01757"/>
    </source>
</evidence>
<sequence length="365" mass="42197">MKRYHSIDLGKFFAMLGIVFIHARAFEAVQVGEMDGGQLDTVLKVFARFSVPLFFLASGFLFSMKENSGERPFHYFLSYIKKIIFLYISWFMIYALYDYGKIAWESGGLINQQTHEYVSSLLTREVFVYGVSNTQYHLWFLPALIWATSIVFCFQRLQAAGVLLTVSFFLHLLGLTGQGYSQLYEIPFNTRDPFFFGLFYVSLGSFIGMNDQKFEELASRISGSVYAVAIPALFFMQLLERTWTMEQLAGNNEEYFFFTIPLSLAILAALLKYRNIGKGTFFNKIGRNTIGIFVIHPLIISLCHLALAALGLQWWKQHILYGVLFVPFVYFSSYFLYQWLQAGKQRFFHPGKGIQWEEKQTLKKS</sequence>
<keyword evidence="9" id="KW-0012">Acyltransferase</keyword>
<dbReference type="Proteomes" id="UP000665043">
    <property type="component" value="Chromosome"/>
</dbReference>
<dbReference type="InterPro" id="IPR002656">
    <property type="entry name" value="Acyl_transf_3_dom"/>
</dbReference>
<feature type="transmembrane region" description="Helical" evidence="7">
    <location>
        <begin position="217"/>
        <end position="235"/>
    </location>
</feature>
<dbReference type="PANTHER" id="PTHR40074">
    <property type="entry name" value="O-ACETYLTRANSFERASE WECH"/>
    <property type="match status" value="1"/>
</dbReference>
<accession>A0ABX7VV76</accession>
<keyword evidence="6 7" id="KW-0472">Membrane</keyword>
<dbReference type="EMBL" id="CP046956">
    <property type="protein sequence ID" value="QTN00592.1"/>
    <property type="molecule type" value="Genomic_DNA"/>
</dbReference>
<feature type="domain" description="Acyltransferase 3" evidence="8">
    <location>
        <begin position="5"/>
        <end position="334"/>
    </location>
</feature>
<proteinExistence type="inferred from homology"/>
<keyword evidence="3" id="KW-1003">Cell membrane</keyword>
<feature type="transmembrane region" description="Helical" evidence="7">
    <location>
        <begin position="161"/>
        <end position="181"/>
    </location>
</feature>
<name>A0ABX7VV76_9BACI</name>
<evidence type="ECO:0000256" key="3">
    <source>
        <dbReference type="ARBA" id="ARBA00022475"/>
    </source>
</evidence>
<feature type="transmembrane region" description="Helical" evidence="7">
    <location>
        <begin position="7"/>
        <end position="25"/>
    </location>
</feature>
<evidence type="ECO:0000256" key="7">
    <source>
        <dbReference type="SAM" id="Phobius"/>
    </source>
</evidence>
<reference evidence="9 10" key="1">
    <citation type="submission" date="2019-12" db="EMBL/GenBank/DDBJ databases">
        <title>The whole genome sequencing of a strain isolated from a Mars analog, Dalangtan Playa.</title>
        <authorList>
            <person name="Huang T."/>
        </authorList>
    </citation>
    <scope>NUCLEOTIDE SEQUENCE [LARGE SCALE GENOMIC DNA]</scope>
    <source>
        <strain evidence="9 10">DP4-553-S</strain>
    </source>
</reference>
<feature type="transmembrane region" description="Helical" evidence="7">
    <location>
        <begin position="292"/>
        <end position="312"/>
    </location>
</feature>
<gene>
    <name evidence="9" type="ORF">ERJ70_15595</name>
</gene>
<evidence type="ECO:0000256" key="2">
    <source>
        <dbReference type="ARBA" id="ARBA00007400"/>
    </source>
</evidence>
<evidence type="ECO:0000313" key="10">
    <source>
        <dbReference type="Proteomes" id="UP000665043"/>
    </source>
</evidence>
<dbReference type="RefSeq" id="WP_209365725.1">
    <property type="nucleotide sequence ID" value="NZ_CP046956.1"/>
</dbReference>
<evidence type="ECO:0000256" key="5">
    <source>
        <dbReference type="ARBA" id="ARBA00022989"/>
    </source>
</evidence>
<feature type="transmembrane region" description="Helical" evidence="7">
    <location>
        <begin position="45"/>
        <end position="64"/>
    </location>
</feature>
<keyword evidence="10" id="KW-1185">Reference proteome</keyword>
<feature type="transmembrane region" description="Helical" evidence="7">
    <location>
        <begin position="76"/>
        <end position="97"/>
    </location>
</feature>
<comment type="similarity">
    <text evidence="2">Belongs to the acyltransferase 3 family.</text>
</comment>
<dbReference type="Pfam" id="PF01757">
    <property type="entry name" value="Acyl_transf_3"/>
    <property type="match status" value="1"/>
</dbReference>
<comment type="subcellular location">
    <subcellularLocation>
        <location evidence="1">Cell membrane</location>
        <topology evidence="1">Multi-pass membrane protein</topology>
    </subcellularLocation>
</comment>
<feature type="transmembrane region" description="Helical" evidence="7">
    <location>
        <begin position="193"/>
        <end position="210"/>
    </location>
</feature>
<evidence type="ECO:0000313" key="9">
    <source>
        <dbReference type="EMBL" id="QTN00592.1"/>
    </source>
</evidence>
<feature type="transmembrane region" description="Helical" evidence="7">
    <location>
        <begin position="136"/>
        <end position="154"/>
    </location>
</feature>
<dbReference type="GO" id="GO:0016746">
    <property type="term" value="F:acyltransferase activity"/>
    <property type="evidence" value="ECO:0007669"/>
    <property type="project" value="UniProtKB-KW"/>
</dbReference>
<protein>
    <submittedName>
        <fullName evidence="9">Acyltransferase family protein</fullName>
    </submittedName>
</protein>
<keyword evidence="9" id="KW-0808">Transferase</keyword>
<evidence type="ECO:0000256" key="6">
    <source>
        <dbReference type="ARBA" id="ARBA00023136"/>
    </source>
</evidence>
<evidence type="ECO:0000256" key="4">
    <source>
        <dbReference type="ARBA" id="ARBA00022692"/>
    </source>
</evidence>
<organism evidence="9 10">
    <name type="scientific">Sediminibacillus dalangtanensis</name>
    <dbReference type="NCBI Taxonomy" id="2729421"/>
    <lineage>
        <taxon>Bacteria</taxon>
        <taxon>Bacillati</taxon>
        <taxon>Bacillota</taxon>
        <taxon>Bacilli</taxon>
        <taxon>Bacillales</taxon>
        <taxon>Bacillaceae</taxon>
        <taxon>Sediminibacillus</taxon>
    </lineage>
</organism>
<feature type="transmembrane region" description="Helical" evidence="7">
    <location>
        <begin position="318"/>
        <end position="337"/>
    </location>
</feature>